<feature type="transmembrane region" description="Helical" evidence="1">
    <location>
        <begin position="146"/>
        <end position="163"/>
    </location>
</feature>
<organism evidence="2 3">
    <name type="scientific">Kribbella albertanoniae</name>
    <dbReference type="NCBI Taxonomy" id="1266829"/>
    <lineage>
        <taxon>Bacteria</taxon>
        <taxon>Bacillati</taxon>
        <taxon>Actinomycetota</taxon>
        <taxon>Actinomycetes</taxon>
        <taxon>Propionibacteriales</taxon>
        <taxon>Kribbellaceae</taxon>
        <taxon>Kribbella</taxon>
    </lineage>
</organism>
<evidence type="ECO:0000256" key="1">
    <source>
        <dbReference type="SAM" id="Phobius"/>
    </source>
</evidence>
<feature type="transmembrane region" description="Helical" evidence="1">
    <location>
        <begin position="170"/>
        <end position="197"/>
    </location>
</feature>
<name>A0A4R4NYH2_9ACTN</name>
<accession>A0A4R4NYH2</accession>
<evidence type="ECO:0000313" key="2">
    <source>
        <dbReference type="EMBL" id="TDC14961.1"/>
    </source>
</evidence>
<reference evidence="2 3" key="1">
    <citation type="submission" date="2019-03" db="EMBL/GenBank/DDBJ databases">
        <title>Draft genome sequences of novel Actinobacteria.</title>
        <authorList>
            <person name="Sahin N."/>
            <person name="Ay H."/>
            <person name="Saygin H."/>
        </authorList>
    </citation>
    <scope>NUCLEOTIDE SEQUENCE [LARGE SCALE GENOMIC DNA]</scope>
    <source>
        <strain evidence="2 3">JCM 30547</strain>
    </source>
</reference>
<dbReference type="RefSeq" id="WP_132415176.1">
    <property type="nucleotide sequence ID" value="NZ_SMKA01000354.1"/>
</dbReference>
<feature type="transmembrane region" description="Helical" evidence="1">
    <location>
        <begin position="12"/>
        <end position="34"/>
    </location>
</feature>
<dbReference type="OrthoDB" id="3294220at2"/>
<feature type="transmembrane region" description="Helical" evidence="1">
    <location>
        <begin position="46"/>
        <end position="65"/>
    </location>
</feature>
<feature type="transmembrane region" description="Helical" evidence="1">
    <location>
        <begin position="100"/>
        <end position="126"/>
    </location>
</feature>
<feature type="transmembrane region" description="Helical" evidence="1">
    <location>
        <begin position="217"/>
        <end position="239"/>
    </location>
</feature>
<keyword evidence="1" id="KW-1133">Transmembrane helix</keyword>
<comment type="caution">
    <text evidence="2">The sequence shown here is derived from an EMBL/GenBank/DDBJ whole genome shotgun (WGS) entry which is preliminary data.</text>
</comment>
<gene>
    <name evidence="2" type="ORF">E1261_41070</name>
</gene>
<keyword evidence="1" id="KW-0472">Membrane</keyword>
<dbReference type="Proteomes" id="UP000295075">
    <property type="component" value="Unassembled WGS sequence"/>
</dbReference>
<proteinExistence type="predicted"/>
<keyword evidence="3" id="KW-1185">Reference proteome</keyword>
<evidence type="ECO:0000313" key="3">
    <source>
        <dbReference type="Proteomes" id="UP000295075"/>
    </source>
</evidence>
<sequence length="244" mass="25123">MNALRAELRKALSLPAVWAGLAVTLFGSTAIAVLNSGRGKTAFETALGGMPLGTVGAVVIGVVAFSHEYTANNADAGGGRQITTTLTVTPQRIRILLAKVMAIVLLVVGSAAVTLPVTIGITHLIVDTTGPGVSFGDAIARCLGGTLYWTLMALIAFAITVILRNGVIPLIVLIVNSSVVSVSFLLSKLTSLAFWLPDVAGLRLFSDVMTVEGALDAGPGGLVMTGWAVVFCVAAGFVFTRRDA</sequence>
<protein>
    <submittedName>
        <fullName evidence="2">ABC transporter permease</fullName>
    </submittedName>
</protein>
<keyword evidence="1" id="KW-0812">Transmembrane</keyword>
<dbReference type="AlphaFoldDB" id="A0A4R4NYH2"/>
<dbReference type="EMBL" id="SMKA01000354">
    <property type="protein sequence ID" value="TDC14961.1"/>
    <property type="molecule type" value="Genomic_DNA"/>
</dbReference>